<gene>
    <name evidence="2" type="ORF">Adt_33563</name>
</gene>
<sequence>MSQRQNSIGQLNLPPENFVTAPQKNKGIYNRSLAKFFNTRQNDQSGNYKQRYENSSQPGIPEMPQGPPRNIKWQGKEGSRPQCHICKKFGYTAYICRYRINFDYKPQEQ</sequence>
<protein>
    <submittedName>
        <fullName evidence="2">Uncharacterized protein</fullName>
    </submittedName>
</protein>
<dbReference type="AlphaFoldDB" id="A0ABD1QWK9"/>
<organism evidence="2 3">
    <name type="scientific">Abeliophyllum distichum</name>
    <dbReference type="NCBI Taxonomy" id="126358"/>
    <lineage>
        <taxon>Eukaryota</taxon>
        <taxon>Viridiplantae</taxon>
        <taxon>Streptophyta</taxon>
        <taxon>Embryophyta</taxon>
        <taxon>Tracheophyta</taxon>
        <taxon>Spermatophyta</taxon>
        <taxon>Magnoliopsida</taxon>
        <taxon>eudicotyledons</taxon>
        <taxon>Gunneridae</taxon>
        <taxon>Pentapetalae</taxon>
        <taxon>asterids</taxon>
        <taxon>lamiids</taxon>
        <taxon>Lamiales</taxon>
        <taxon>Oleaceae</taxon>
        <taxon>Forsythieae</taxon>
        <taxon>Abeliophyllum</taxon>
    </lineage>
</organism>
<feature type="region of interest" description="Disordered" evidence="1">
    <location>
        <begin position="38"/>
        <end position="77"/>
    </location>
</feature>
<accession>A0ABD1QWK9</accession>
<reference evidence="3" key="1">
    <citation type="submission" date="2024-07" db="EMBL/GenBank/DDBJ databases">
        <title>Two chromosome-level genome assemblies of Korean endemic species Abeliophyllum distichum and Forsythia ovata (Oleaceae).</title>
        <authorList>
            <person name="Jang H."/>
        </authorList>
    </citation>
    <scope>NUCLEOTIDE SEQUENCE [LARGE SCALE GENOMIC DNA]</scope>
</reference>
<dbReference type="EMBL" id="JBFOLK010000010">
    <property type="protein sequence ID" value="KAL2480597.1"/>
    <property type="molecule type" value="Genomic_DNA"/>
</dbReference>
<evidence type="ECO:0000256" key="1">
    <source>
        <dbReference type="SAM" id="MobiDB-lite"/>
    </source>
</evidence>
<feature type="compositionally biased region" description="Polar residues" evidence="1">
    <location>
        <begin position="38"/>
        <end position="58"/>
    </location>
</feature>
<keyword evidence="3" id="KW-1185">Reference proteome</keyword>
<proteinExistence type="predicted"/>
<name>A0ABD1QWK9_9LAMI</name>
<dbReference type="Proteomes" id="UP001604336">
    <property type="component" value="Unassembled WGS sequence"/>
</dbReference>
<evidence type="ECO:0000313" key="2">
    <source>
        <dbReference type="EMBL" id="KAL2480597.1"/>
    </source>
</evidence>
<evidence type="ECO:0000313" key="3">
    <source>
        <dbReference type="Proteomes" id="UP001604336"/>
    </source>
</evidence>
<comment type="caution">
    <text evidence="2">The sequence shown here is derived from an EMBL/GenBank/DDBJ whole genome shotgun (WGS) entry which is preliminary data.</text>
</comment>